<name>A0A1R2BBS6_9CILI</name>
<accession>A0A1R2BBS6</accession>
<dbReference type="Proteomes" id="UP000187209">
    <property type="component" value="Unassembled WGS sequence"/>
</dbReference>
<protein>
    <submittedName>
        <fullName evidence="1">Uncharacterized protein</fullName>
    </submittedName>
</protein>
<reference evidence="1 2" key="1">
    <citation type="submission" date="2016-11" db="EMBL/GenBank/DDBJ databases">
        <title>The macronuclear genome of Stentor coeruleus: a giant cell with tiny introns.</title>
        <authorList>
            <person name="Slabodnick M."/>
            <person name="Ruby J.G."/>
            <person name="Reiff S.B."/>
            <person name="Swart E.C."/>
            <person name="Gosai S."/>
            <person name="Prabakaran S."/>
            <person name="Witkowska E."/>
            <person name="Larue G.E."/>
            <person name="Fisher S."/>
            <person name="Freeman R.M."/>
            <person name="Gunawardena J."/>
            <person name="Chu W."/>
            <person name="Stover N.A."/>
            <person name="Gregory B.D."/>
            <person name="Nowacki M."/>
            <person name="Derisi J."/>
            <person name="Roy S.W."/>
            <person name="Marshall W.F."/>
            <person name="Sood P."/>
        </authorList>
    </citation>
    <scope>NUCLEOTIDE SEQUENCE [LARGE SCALE GENOMIC DNA]</scope>
    <source>
        <strain evidence="1">WM001</strain>
    </source>
</reference>
<evidence type="ECO:0000313" key="2">
    <source>
        <dbReference type="Proteomes" id="UP000187209"/>
    </source>
</evidence>
<gene>
    <name evidence="1" type="ORF">SteCoe_26867</name>
</gene>
<dbReference type="OrthoDB" id="298209at2759"/>
<dbReference type="EMBL" id="MPUH01000764">
    <property type="protein sequence ID" value="OMJ74241.1"/>
    <property type="molecule type" value="Genomic_DNA"/>
</dbReference>
<sequence length="304" mass="35478">MIPSEDISKHSRLCVAITEEVKKLESMYSVDEWIFKIQKLKKCLENALKTQHLKPPDKNPIIIMIRIINQTVLDYTEESLINAINSLNGIINNFKGILNTRIYLDRLLSLVISLEKVVKNEKDIKDNVKDAIIMKTRLIKDLKIQTDYYKSKSDVLENAIFRTDRSKSPYGKRIDYVDSDLGSKRSDCSWVSPIQNDLSPLILDDDMSPNLKKVSQVCDKDLEKYFYSVCLALKIKYSSKEKRKIKLSNRKMFREAIDNKIPPEEWYNFINSQINDPDPKFILGPPRRRMYAETKQSFESIIEE</sequence>
<proteinExistence type="predicted"/>
<keyword evidence="2" id="KW-1185">Reference proteome</keyword>
<comment type="caution">
    <text evidence="1">The sequence shown here is derived from an EMBL/GenBank/DDBJ whole genome shotgun (WGS) entry which is preliminary data.</text>
</comment>
<evidence type="ECO:0000313" key="1">
    <source>
        <dbReference type="EMBL" id="OMJ74241.1"/>
    </source>
</evidence>
<dbReference type="AlphaFoldDB" id="A0A1R2BBS6"/>
<organism evidence="1 2">
    <name type="scientific">Stentor coeruleus</name>
    <dbReference type="NCBI Taxonomy" id="5963"/>
    <lineage>
        <taxon>Eukaryota</taxon>
        <taxon>Sar</taxon>
        <taxon>Alveolata</taxon>
        <taxon>Ciliophora</taxon>
        <taxon>Postciliodesmatophora</taxon>
        <taxon>Heterotrichea</taxon>
        <taxon>Heterotrichida</taxon>
        <taxon>Stentoridae</taxon>
        <taxon>Stentor</taxon>
    </lineage>
</organism>